<dbReference type="OrthoDB" id="6437429at2759"/>
<dbReference type="InterPro" id="IPR036397">
    <property type="entry name" value="RNaseH_sf"/>
</dbReference>
<dbReference type="AlphaFoldDB" id="A0A8X7C8I9"/>
<dbReference type="Gene3D" id="3.30.420.10">
    <property type="entry name" value="Ribonuclease H-like superfamily/Ribonuclease H"/>
    <property type="match status" value="1"/>
</dbReference>
<gene>
    <name evidence="1" type="primary">C0J52_26690</name>
    <name evidence="1" type="ORF">TNIN_293391</name>
</gene>
<proteinExistence type="predicted"/>
<dbReference type="PANTHER" id="PTHR47326:SF1">
    <property type="entry name" value="HTH PSQ-TYPE DOMAIN-CONTAINING PROTEIN"/>
    <property type="match status" value="1"/>
</dbReference>
<name>A0A8X7C8I9_9ARAC</name>
<dbReference type="GO" id="GO:0003676">
    <property type="term" value="F:nucleic acid binding"/>
    <property type="evidence" value="ECO:0007669"/>
    <property type="project" value="InterPro"/>
</dbReference>
<evidence type="ECO:0000313" key="1">
    <source>
        <dbReference type="EMBL" id="GFY55954.1"/>
    </source>
</evidence>
<keyword evidence="2" id="KW-1185">Reference proteome</keyword>
<sequence>MAPTKSYKAFCAFCSLGPPHFHNDVIRHLNEHSSQRWIGRTGRDDKVLLKWPPWSPDTTPCDFFLWGVIKDKLFVSPLPRDQVAM</sequence>
<reference evidence="1" key="1">
    <citation type="submission" date="2020-08" db="EMBL/GenBank/DDBJ databases">
        <title>Multicomponent nature underlies the extraordinary mechanical properties of spider dragline silk.</title>
        <authorList>
            <person name="Kono N."/>
            <person name="Nakamura H."/>
            <person name="Mori M."/>
            <person name="Yoshida Y."/>
            <person name="Ohtoshi R."/>
            <person name="Malay A.D."/>
            <person name="Moran D.A.P."/>
            <person name="Tomita M."/>
            <person name="Numata K."/>
            <person name="Arakawa K."/>
        </authorList>
    </citation>
    <scope>NUCLEOTIDE SEQUENCE</scope>
</reference>
<accession>A0A8X7C8I9</accession>
<dbReference type="EMBL" id="BMAV01010676">
    <property type="protein sequence ID" value="GFY55954.1"/>
    <property type="molecule type" value="Genomic_DNA"/>
</dbReference>
<dbReference type="Proteomes" id="UP000886998">
    <property type="component" value="Unassembled WGS sequence"/>
</dbReference>
<evidence type="ECO:0000313" key="2">
    <source>
        <dbReference type="Proteomes" id="UP000886998"/>
    </source>
</evidence>
<organism evidence="1 2">
    <name type="scientific">Trichonephila inaurata madagascariensis</name>
    <dbReference type="NCBI Taxonomy" id="2747483"/>
    <lineage>
        <taxon>Eukaryota</taxon>
        <taxon>Metazoa</taxon>
        <taxon>Ecdysozoa</taxon>
        <taxon>Arthropoda</taxon>
        <taxon>Chelicerata</taxon>
        <taxon>Arachnida</taxon>
        <taxon>Araneae</taxon>
        <taxon>Araneomorphae</taxon>
        <taxon>Entelegynae</taxon>
        <taxon>Araneoidea</taxon>
        <taxon>Nephilidae</taxon>
        <taxon>Trichonephila</taxon>
        <taxon>Trichonephila inaurata</taxon>
    </lineage>
</organism>
<dbReference type="PANTHER" id="PTHR47326">
    <property type="entry name" value="TRANSPOSABLE ELEMENT TC3 TRANSPOSASE-LIKE PROTEIN"/>
    <property type="match status" value="1"/>
</dbReference>
<protein>
    <submittedName>
        <fullName evidence="1">Uncharacterized protein</fullName>
    </submittedName>
</protein>
<comment type="caution">
    <text evidence="1">The sequence shown here is derived from an EMBL/GenBank/DDBJ whole genome shotgun (WGS) entry which is preliminary data.</text>
</comment>